<dbReference type="AlphaFoldDB" id="A0A1Y2GZ04"/>
<comment type="caution">
    <text evidence="1">The sequence shown here is derived from an EMBL/GenBank/DDBJ whole genome shotgun (WGS) entry which is preliminary data.</text>
</comment>
<organism evidence="1 2">
    <name type="scientific">Lobosporangium transversale</name>
    <dbReference type="NCBI Taxonomy" id="64571"/>
    <lineage>
        <taxon>Eukaryota</taxon>
        <taxon>Fungi</taxon>
        <taxon>Fungi incertae sedis</taxon>
        <taxon>Mucoromycota</taxon>
        <taxon>Mortierellomycotina</taxon>
        <taxon>Mortierellomycetes</taxon>
        <taxon>Mortierellales</taxon>
        <taxon>Mortierellaceae</taxon>
        <taxon>Lobosporangium</taxon>
    </lineage>
</organism>
<sequence length="112" mass="13666">KNYKQQHSKKKVKKKNKKGFIFTSYSWTEKVKRTLFNIFTYYTQHTYTRITTTYSNTIQKQIQYTFIPPLNIFTQYLHNVLSIHIIYNLLYFYTHYIYIHSYTSAIKSHSNA</sequence>
<name>A0A1Y2GZ04_9FUNG</name>
<dbReference type="GeneID" id="33563193"/>
<dbReference type="Proteomes" id="UP000193648">
    <property type="component" value="Unassembled WGS sequence"/>
</dbReference>
<gene>
    <name evidence="1" type="ORF">BCR41DRAFT_319427</name>
</gene>
<dbReference type="InParanoid" id="A0A1Y2GZ04"/>
<dbReference type="RefSeq" id="XP_021883807.1">
    <property type="nucleotide sequence ID" value="XM_022021349.1"/>
</dbReference>
<reference evidence="1 2" key="1">
    <citation type="submission" date="2016-07" db="EMBL/GenBank/DDBJ databases">
        <title>Pervasive Adenine N6-methylation of Active Genes in Fungi.</title>
        <authorList>
            <consortium name="DOE Joint Genome Institute"/>
            <person name="Mondo S.J."/>
            <person name="Dannebaum R.O."/>
            <person name="Kuo R.C."/>
            <person name="Labutti K."/>
            <person name="Haridas S."/>
            <person name="Kuo A."/>
            <person name="Salamov A."/>
            <person name="Ahrendt S.R."/>
            <person name="Lipzen A."/>
            <person name="Sullivan W."/>
            <person name="Andreopoulos W.B."/>
            <person name="Clum A."/>
            <person name="Lindquist E."/>
            <person name="Daum C."/>
            <person name="Ramamoorthy G.K."/>
            <person name="Gryganskyi A."/>
            <person name="Culley D."/>
            <person name="Magnuson J.K."/>
            <person name="James T.Y."/>
            <person name="O'Malley M.A."/>
            <person name="Stajich J.E."/>
            <person name="Spatafora J.W."/>
            <person name="Visel A."/>
            <person name="Grigoriev I.V."/>
        </authorList>
    </citation>
    <scope>NUCLEOTIDE SEQUENCE [LARGE SCALE GENOMIC DNA]</scope>
    <source>
        <strain evidence="1 2">NRRL 3116</strain>
    </source>
</reference>
<feature type="non-terminal residue" evidence="1">
    <location>
        <position position="1"/>
    </location>
</feature>
<protein>
    <submittedName>
        <fullName evidence="1">Uncharacterized protein</fullName>
    </submittedName>
</protein>
<dbReference type="EMBL" id="MCFF01000008">
    <property type="protein sequence ID" value="ORZ24826.1"/>
    <property type="molecule type" value="Genomic_DNA"/>
</dbReference>
<accession>A0A1Y2GZ04</accession>
<keyword evidence="2" id="KW-1185">Reference proteome</keyword>
<proteinExistence type="predicted"/>
<evidence type="ECO:0000313" key="1">
    <source>
        <dbReference type="EMBL" id="ORZ24826.1"/>
    </source>
</evidence>
<evidence type="ECO:0000313" key="2">
    <source>
        <dbReference type="Proteomes" id="UP000193648"/>
    </source>
</evidence>